<proteinExistence type="predicted"/>
<dbReference type="Proteomes" id="UP000004810">
    <property type="component" value="Unassembled WGS sequence"/>
</dbReference>
<evidence type="ECO:0000313" key="1">
    <source>
        <dbReference type="EMBL" id="EJW84957.1"/>
    </source>
</evidence>
<reference evidence="2" key="1">
    <citation type="submission" date="2012-08" db="EMBL/GenBank/DDBJ databases">
        <title>The Genome Sequence of Wuchereria bancrofti.</title>
        <authorList>
            <person name="Nutman T.B."/>
            <person name="Fink D.L."/>
            <person name="Russ C."/>
            <person name="Young S."/>
            <person name="Zeng Q."/>
            <person name="Koehrsen M."/>
            <person name="Alvarado L."/>
            <person name="Berlin A."/>
            <person name="Chapman S.B."/>
            <person name="Chen Z."/>
            <person name="Freedman E."/>
            <person name="Gellesch M."/>
            <person name="Goldberg J."/>
            <person name="Griggs A."/>
            <person name="Gujja S."/>
            <person name="Heilman E.R."/>
            <person name="Heiman D."/>
            <person name="Hepburn T."/>
            <person name="Howarth C."/>
            <person name="Jen D."/>
            <person name="Larson L."/>
            <person name="Lewis B."/>
            <person name="Mehta T."/>
            <person name="Park D."/>
            <person name="Pearson M."/>
            <person name="Roberts A."/>
            <person name="Saif S."/>
            <person name="Shea T."/>
            <person name="Shenoy N."/>
            <person name="Sisk P."/>
            <person name="Stolte C."/>
            <person name="Sykes S."/>
            <person name="Walk T."/>
            <person name="White J."/>
            <person name="Yandava C."/>
            <person name="Haas B."/>
            <person name="Henn M.R."/>
            <person name="Nusbaum C."/>
            <person name="Birren B."/>
        </authorList>
    </citation>
    <scope>NUCLEOTIDE SEQUENCE [LARGE SCALE GENOMIC DNA]</scope>
    <source>
        <strain evidence="2">NA</strain>
    </source>
</reference>
<protein>
    <submittedName>
        <fullName evidence="1">Uncharacterized protein</fullName>
    </submittedName>
</protein>
<dbReference type="EMBL" id="ADBV01001377">
    <property type="protein sequence ID" value="EJW84957.1"/>
    <property type="molecule type" value="Genomic_DNA"/>
</dbReference>
<sequence>MNMNMFSNIKDELHGQEQDMAEATATANTLADISTLITQQSKNYSDGRLGMNECNEKS</sequence>
<dbReference type="AlphaFoldDB" id="J9F625"/>
<gene>
    <name evidence="1" type="ORF">WUBG_04130</name>
</gene>
<comment type="caution">
    <text evidence="1">The sequence shown here is derived from an EMBL/GenBank/DDBJ whole genome shotgun (WGS) entry which is preliminary data.</text>
</comment>
<accession>J9F625</accession>
<name>J9F625_WUCBA</name>
<organism evidence="1 2">
    <name type="scientific">Wuchereria bancrofti</name>
    <dbReference type="NCBI Taxonomy" id="6293"/>
    <lineage>
        <taxon>Eukaryota</taxon>
        <taxon>Metazoa</taxon>
        <taxon>Ecdysozoa</taxon>
        <taxon>Nematoda</taxon>
        <taxon>Chromadorea</taxon>
        <taxon>Rhabditida</taxon>
        <taxon>Spirurina</taxon>
        <taxon>Spiruromorpha</taxon>
        <taxon>Filarioidea</taxon>
        <taxon>Onchocercidae</taxon>
        <taxon>Wuchereria</taxon>
    </lineage>
</organism>
<evidence type="ECO:0000313" key="2">
    <source>
        <dbReference type="Proteomes" id="UP000004810"/>
    </source>
</evidence>